<feature type="domain" description="MYND-type" evidence="14">
    <location>
        <begin position="1037"/>
        <end position="1075"/>
    </location>
</feature>
<evidence type="ECO:0000259" key="14">
    <source>
        <dbReference type="PROSITE" id="PS50865"/>
    </source>
</evidence>
<dbReference type="GO" id="GO:0140096">
    <property type="term" value="F:catalytic activity, acting on a protein"/>
    <property type="evidence" value="ECO:0007669"/>
    <property type="project" value="UniProtKB-ARBA"/>
</dbReference>
<keyword evidence="4" id="KW-0677">Repeat</keyword>
<dbReference type="Pfam" id="PF00400">
    <property type="entry name" value="WD40"/>
    <property type="match status" value="1"/>
</dbReference>
<evidence type="ECO:0000256" key="8">
    <source>
        <dbReference type="ARBA" id="ARBA00023306"/>
    </source>
</evidence>
<name>A0AAD5YZZ0_9AGAR</name>
<organism evidence="15 16">
    <name type="scientific">Leucocoprinus birnbaumii</name>
    <dbReference type="NCBI Taxonomy" id="56174"/>
    <lineage>
        <taxon>Eukaryota</taxon>
        <taxon>Fungi</taxon>
        <taxon>Dikarya</taxon>
        <taxon>Basidiomycota</taxon>
        <taxon>Agaricomycotina</taxon>
        <taxon>Agaricomycetes</taxon>
        <taxon>Agaricomycetidae</taxon>
        <taxon>Agaricales</taxon>
        <taxon>Agaricineae</taxon>
        <taxon>Agaricaceae</taxon>
        <taxon>Leucocoprinus</taxon>
    </lineage>
</organism>
<dbReference type="SMART" id="SM00320">
    <property type="entry name" value="WD40"/>
    <property type="match status" value="3"/>
</dbReference>
<keyword evidence="6" id="KW-0498">Mitosis</keyword>
<dbReference type="EMBL" id="JANIEX010000032">
    <property type="protein sequence ID" value="KAJ3575613.1"/>
    <property type="molecule type" value="Genomic_DNA"/>
</dbReference>
<keyword evidence="16" id="KW-1185">Reference proteome</keyword>
<evidence type="ECO:0000256" key="4">
    <source>
        <dbReference type="ARBA" id="ARBA00022737"/>
    </source>
</evidence>
<dbReference type="Pfam" id="PF01753">
    <property type="entry name" value="zf-MYND"/>
    <property type="match status" value="1"/>
</dbReference>
<evidence type="ECO:0000256" key="7">
    <source>
        <dbReference type="ARBA" id="ARBA00022833"/>
    </source>
</evidence>
<keyword evidence="7" id="KW-0862">Zinc</keyword>
<evidence type="ECO:0000256" key="2">
    <source>
        <dbReference type="ARBA" id="ARBA00022618"/>
    </source>
</evidence>
<dbReference type="PANTHER" id="PTHR19918:SF8">
    <property type="entry name" value="FI02843P"/>
    <property type="match status" value="1"/>
</dbReference>
<feature type="repeat" description="WD" evidence="10">
    <location>
        <begin position="1473"/>
        <end position="1505"/>
    </location>
</feature>
<dbReference type="PROSITE" id="PS50054">
    <property type="entry name" value="TYR_PHOSPHATASE_DUAL"/>
    <property type="match status" value="1"/>
</dbReference>
<keyword evidence="1 10" id="KW-0853">WD repeat</keyword>
<dbReference type="PROSITE" id="PS50082">
    <property type="entry name" value="WD_REPEATS_2"/>
    <property type="match status" value="1"/>
</dbReference>
<dbReference type="Gene3D" id="1.25.10.10">
    <property type="entry name" value="Leucine-rich Repeat Variant"/>
    <property type="match status" value="1"/>
</dbReference>
<dbReference type="InterPro" id="IPR016024">
    <property type="entry name" value="ARM-type_fold"/>
</dbReference>
<accession>A0AAD5YZZ0</accession>
<dbReference type="PANTHER" id="PTHR19918">
    <property type="entry name" value="CELL DIVISION CYCLE 20 CDC20 FIZZY -RELATED"/>
    <property type="match status" value="1"/>
</dbReference>
<dbReference type="GO" id="GO:0051301">
    <property type="term" value="P:cell division"/>
    <property type="evidence" value="ECO:0007669"/>
    <property type="project" value="UniProtKB-KW"/>
</dbReference>
<evidence type="ECO:0000256" key="9">
    <source>
        <dbReference type="PROSITE-ProRule" id="PRU00134"/>
    </source>
</evidence>
<dbReference type="SUPFAM" id="SSF50978">
    <property type="entry name" value="WD40 repeat-like"/>
    <property type="match status" value="1"/>
</dbReference>
<dbReference type="PROSITE" id="PS50056">
    <property type="entry name" value="TYR_PHOSPHATASE_2"/>
    <property type="match status" value="1"/>
</dbReference>
<dbReference type="PROSITE" id="PS50294">
    <property type="entry name" value="WD_REPEATS_REGION"/>
    <property type="match status" value="1"/>
</dbReference>
<dbReference type="GO" id="GO:0005680">
    <property type="term" value="C:anaphase-promoting complex"/>
    <property type="evidence" value="ECO:0007669"/>
    <property type="project" value="TreeGrafter"/>
</dbReference>
<dbReference type="SUPFAM" id="SSF52799">
    <property type="entry name" value="(Phosphotyrosine protein) phosphatases II"/>
    <property type="match status" value="1"/>
</dbReference>
<dbReference type="GO" id="GO:0008270">
    <property type="term" value="F:zinc ion binding"/>
    <property type="evidence" value="ECO:0007669"/>
    <property type="project" value="UniProtKB-KW"/>
</dbReference>
<feature type="domain" description="Tyrosine-protein phosphatase" evidence="12">
    <location>
        <begin position="18"/>
        <end position="169"/>
    </location>
</feature>
<evidence type="ECO:0000256" key="5">
    <source>
        <dbReference type="ARBA" id="ARBA00022771"/>
    </source>
</evidence>
<dbReference type="InterPro" id="IPR002893">
    <property type="entry name" value="Znf_MYND"/>
</dbReference>
<dbReference type="InterPro" id="IPR000387">
    <property type="entry name" value="Tyr_Pase_dom"/>
</dbReference>
<dbReference type="InterPro" id="IPR029021">
    <property type="entry name" value="Prot-tyrosine_phosphatase-like"/>
</dbReference>
<dbReference type="Gene3D" id="3.90.190.10">
    <property type="entry name" value="Protein tyrosine phosphatase superfamily"/>
    <property type="match status" value="1"/>
</dbReference>
<reference evidence="15" key="1">
    <citation type="submission" date="2022-07" db="EMBL/GenBank/DDBJ databases">
        <title>Genome Sequence of Leucocoprinus birnbaumii.</title>
        <authorList>
            <person name="Buettner E."/>
        </authorList>
    </citation>
    <scope>NUCLEOTIDE SEQUENCE</scope>
    <source>
        <strain evidence="15">VT141</strain>
    </source>
</reference>
<keyword evidence="8" id="KW-0131">Cell cycle</keyword>
<protein>
    <submittedName>
        <fullName evidence="15">Uncharacterized protein</fullName>
    </submittedName>
</protein>
<feature type="region of interest" description="Disordered" evidence="11">
    <location>
        <begin position="289"/>
        <end position="370"/>
    </location>
</feature>
<evidence type="ECO:0000259" key="12">
    <source>
        <dbReference type="PROSITE" id="PS50054"/>
    </source>
</evidence>
<keyword evidence="3" id="KW-0479">Metal-binding</keyword>
<dbReference type="Gene3D" id="6.10.140.2220">
    <property type="match status" value="1"/>
</dbReference>
<dbReference type="FunFam" id="3.90.190.10:FF:000120">
    <property type="entry name" value="MAP kinase phosphatase, putative"/>
    <property type="match status" value="1"/>
</dbReference>
<dbReference type="SUPFAM" id="SSF48371">
    <property type="entry name" value="ARM repeat"/>
    <property type="match status" value="1"/>
</dbReference>
<dbReference type="PROSITE" id="PS50865">
    <property type="entry name" value="ZF_MYND_2"/>
    <property type="match status" value="1"/>
</dbReference>
<comment type="caution">
    <text evidence="15">The sequence shown here is derived from an EMBL/GenBank/DDBJ whole genome shotgun (WGS) entry which is preliminary data.</text>
</comment>
<evidence type="ECO:0000313" key="16">
    <source>
        <dbReference type="Proteomes" id="UP001213000"/>
    </source>
</evidence>
<dbReference type="GO" id="GO:1905786">
    <property type="term" value="P:positive regulation of anaphase-promoting complex-dependent catabolic process"/>
    <property type="evidence" value="ECO:0007669"/>
    <property type="project" value="TreeGrafter"/>
</dbReference>
<dbReference type="Pfam" id="PF00782">
    <property type="entry name" value="DSPc"/>
    <property type="match status" value="1"/>
</dbReference>
<evidence type="ECO:0000313" key="15">
    <source>
        <dbReference type="EMBL" id="KAJ3575613.1"/>
    </source>
</evidence>
<dbReference type="SUPFAM" id="SSF144232">
    <property type="entry name" value="HIT/MYND zinc finger-like"/>
    <property type="match status" value="1"/>
</dbReference>
<feature type="domain" description="Tyrosine specific protein phosphatases" evidence="13">
    <location>
        <begin position="86"/>
        <end position="150"/>
    </location>
</feature>
<dbReference type="GO" id="GO:0010997">
    <property type="term" value="F:anaphase-promoting complex binding"/>
    <property type="evidence" value="ECO:0007669"/>
    <property type="project" value="InterPro"/>
</dbReference>
<dbReference type="InterPro" id="IPR020422">
    <property type="entry name" value="TYR_PHOSPHATASE_DUAL_dom"/>
</dbReference>
<evidence type="ECO:0000259" key="13">
    <source>
        <dbReference type="PROSITE" id="PS50056"/>
    </source>
</evidence>
<evidence type="ECO:0000256" key="11">
    <source>
        <dbReference type="SAM" id="MobiDB-lite"/>
    </source>
</evidence>
<dbReference type="Gene3D" id="2.130.10.10">
    <property type="entry name" value="YVTN repeat-like/Quinoprotein amine dehydrogenase"/>
    <property type="match status" value="1"/>
</dbReference>
<feature type="region of interest" description="Disordered" evidence="11">
    <location>
        <begin position="168"/>
        <end position="202"/>
    </location>
</feature>
<proteinExistence type="predicted"/>
<dbReference type="InterPro" id="IPR036322">
    <property type="entry name" value="WD40_repeat_dom_sf"/>
</dbReference>
<sequence>MTARPEPPSTESEALPSFCVSTILPGFLFLGPELTEVGHVEELKELGVKRIMNLAAELNEDDHGLSLKERFERYVKIPMRDTVEEENVLKGVRQVCEILDDARLHSAPTYVHCKAGKSRSVTAVMAYLIHANHWTLSRAYSFVLERRKGISPNIGFVSELMNFEEQELGGKSTGVHSTAIGGGGGAGGGGNGGGGDGDGHERSEEMAFVGMGLRRGGHVRESLPPLESFSTLTHQPREENNNNESQSTNNGNPPHSHNHGVPMSAGGIQLQLQQRALVGDQAQEMEIKDASGRYRHARRAPVDENTLQPLRRVSKAGLESSVFEEVPRGEREREKQKEREAGWSYTKDQKMPGPGNRNRRPRPPIASSSRVSVSSNFSALSMTFTESDVRDVDGFAAAEDWTGAVRRICDFCHLPDLTTKKGLKKVYSNFDTYYKRLDAIHARYSEYPRMRAGVVGIYAKMCNDHLLRNKLFEKGFLKKLMPLLQEPVCQRVALQALQTVTRHGGVPVRVEISKYAMELTQILENNPTDRISELVVSVLSHSLGVGYGDKIESGKIKPIYPELLDSLDTTRILKAIVGATIKPSASSSLIYHAMELLYSMTMHGARSFKLCPSSIKLLVAGLSGKDWERRSGCLQALIRLHTIDSFEDRELQDPYKYMYAARNFPRHINAVLSEYGLTQCGTFLTALCTRDFQNAISKAVQDRDFHALGLVFARNILMTEYSIAEGSFQYRDENGRWVTPPGLPFSMWTDTMPMCANALREGGSPFEVDMADVIEIKWLIMKQRFRDSTSMAIKAIERNPQQGYWYYAIAMAGDPVRGLKAAKQGLKATDLTPFVKQQLLYRAVDHAGDLGIEILHQMPKAGDTKWYEGIAFLHSALEDAKAYISEAPPDSRNMKTVLYWYILLMITINDLDTDLHEIGDAMKKLEISNEIMELTGSPPAQTKMRQTQEIVVKYYKEAVERFGPLIDKADDECSHKHADPTTEENKDNLSAWLESLDLEDQTLNSEEVYRVRAESRLGASGVKVVKIDGHSLSLYRCGWCGNPSASLRKCSGCANVRYCDPNCQKKAWSTHKKSGYRAKFMPVYNPSRAPAPPGKEELYSKPNTEPFYMNATPYKEMNPRSIQGPDANLGYQYFTSWYIGEIADDAVPESGTGVSADEANFKSYLLFYDEAMKRVWGVEQDVLRFAWAVFQRTLEVEAALRDQTNEPQDDSQDFKVLGDSFASTSSDTARRSSSFTYGDEAERSIHLPRTISSTAIFSRPTSPSRASSPMVFSDRGSAYIDEGGLALMRSVSVSSIRSTTPPAHPSFPETSAKYHLRNTKITIDYSVPTNVISTTEASATVDSVAPHLLSCSSANVLFFSRGNRVHFKNLGAGSGAEEIGQLCKLQEDRGDLRIVECAGADMPHIVALGTTKGFVQIWDVKAKKMTMSWSTKGVSAMRWNGAVLTVGGLKGTIRHYDTRVEPKSKMKDLAPKLTRHQARITSLAWSTHGKVLASGDESGTVYCWEQGNKVPLDVGEFIQRRKKMQHPNAVSAVAWCPWQPKILASADCKGILRLWNVDPSSSISNGLVPGILDLGASITSLHFSPHCKEFVTTHGVTTSEPSPFEGYPRPKLSLANSVAVHSFPSLRHINTVPVLDRPTRDCVINAQGTKLILEIPEENKLGICDVWSKRKELKRHSSFLDSVIR</sequence>
<dbReference type="SMART" id="SM00195">
    <property type="entry name" value="DSPc"/>
    <property type="match status" value="1"/>
</dbReference>
<feature type="region of interest" description="Disordered" evidence="11">
    <location>
        <begin position="229"/>
        <end position="264"/>
    </location>
</feature>
<dbReference type="InterPro" id="IPR015943">
    <property type="entry name" value="WD40/YVTN_repeat-like_dom_sf"/>
</dbReference>
<dbReference type="CDD" id="cd14498">
    <property type="entry name" value="DSP"/>
    <property type="match status" value="1"/>
</dbReference>
<feature type="compositionally biased region" description="Gly residues" evidence="11">
    <location>
        <begin position="180"/>
        <end position="196"/>
    </location>
</feature>
<evidence type="ECO:0000256" key="3">
    <source>
        <dbReference type="ARBA" id="ARBA00022723"/>
    </source>
</evidence>
<dbReference type="Proteomes" id="UP001213000">
    <property type="component" value="Unassembled WGS sequence"/>
</dbReference>
<dbReference type="GO" id="GO:1990757">
    <property type="term" value="F:ubiquitin ligase activator activity"/>
    <property type="evidence" value="ECO:0007669"/>
    <property type="project" value="TreeGrafter"/>
</dbReference>
<dbReference type="InterPro" id="IPR033010">
    <property type="entry name" value="Cdc20/Fizzy"/>
</dbReference>
<evidence type="ECO:0000256" key="1">
    <source>
        <dbReference type="ARBA" id="ARBA00022574"/>
    </source>
</evidence>
<dbReference type="GO" id="GO:0031145">
    <property type="term" value="P:anaphase-promoting complex-dependent catabolic process"/>
    <property type="evidence" value="ECO:0007669"/>
    <property type="project" value="TreeGrafter"/>
</dbReference>
<keyword evidence="2" id="KW-0132">Cell division</keyword>
<evidence type="ECO:0000256" key="10">
    <source>
        <dbReference type="PROSITE-ProRule" id="PRU00221"/>
    </source>
</evidence>
<dbReference type="InterPro" id="IPR011989">
    <property type="entry name" value="ARM-like"/>
</dbReference>
<dbReference type="InterPro" id="IPR001680">
    <property type="entry name" value="WD40_rpt"/>
</dbReference>
<feature type="compositionally biased region" description="Basic and acidic residues" evidence="11">
    <location>
        <begin position="325"/>
        <end position="341"/>
    </location>
</feature>
<dbReference type="InterPro" id="IPR000340">
    <property type="entry name" value="Dual-sp_phosphatase_cat-dom"/>
</dbReference>
<gene>
    <name evidence="15" type="ORF">NP233_g998</name>
</gene>
<evidence type="ECO:0000256" key="6">
    <source>
        <dbReference type="ARBA" id="ARBA00022776"/>
    </source>
</evidence>
<keyword evidence="5 9" id="KW-0863">Zinc-finger</keyword>
<feature type="compositionally biased region" description="Low complexity" evidence="11">
    <location>
        <begin position="242"/>
        <end position="255"/>
    </location>
</feature>